<dbReference type="InterPro" id="IPR003675">
    <property type="entry name" value="Rce1/LyrA-like_dom"/>
</dbReference>
<dbReference type="AlphaFoldDB" id="A0A1D9P0F3"/>
<dbReference type="GO" id="GO:0006508">
    <property type="term" value="P:proteolysis"/>
    <property type="evidence" value="ECO:0007669"/>
    <property type="project" value="UniProtKB-KW"/>
</dbReference>
<dbReference type="GO" id="GO:0004175">
    <property type="term" value="F:endopeptidase activity"/>
    <property type="evidence" value="ECO:0007669"/>
    <property type="project" value="UniProtKB-ARBA"/>
</dbReference>
<feature type="transmembrane region" description="Helical" evidence="1">
    <location>
        <begin position="5"/>
        <end position="21"/>
    </location>
</feature>
<evidence type="ECO:0000256" key="1">
    <source>
        <dbReference type="SAM" id="Phobius"/>
    </source>
</evidence>
<keyword evidence="4" id="KW-1185">Reference proteome</keyword>
<feature type="domain" description="CAAX prenyl protease 2/Lysostaphin resistance protein A-like" evidence="2">
    <location>
        <begin position="107"/>
        <end position="193"/>
    </location>
</feature>
<keyword evidence="1" id="KW-0812">Transmembrane</keyword>
<feature type="transmembrane region" description="Helical" evidence="1">
    <location>
        <begin position="56"/>
        <end position="76"/>
    </location>
</feature>
<dbReference type="GO" id="GO:0080120">
    <property type="term" value="P:CAAX-box protein maturation"/>
    <property type="evidence" value="ECO:0007669"/>
    <property type="project" value="UniProtKB-ARBA"/>
</dbReference>
<sequence length="210" mass="24768">MKRLYLPLIWELAFVIATFLLPKQAFHLFFGFYLGLLIYFYFIYKQFSFRKLYKNFGRPVKFWIPVILTWVGLFLASQLREYLSMNFSFYLEEGTVSIIVHNDLIPTFFYALMMIVMKPVAEEFFFRKALISFDSKSQTVIFTLISLVLCALTRAHGPLGILEWVIMALPVTIAYIATKNIYISVMAHVLFEFYDNIYEVVYTVGRILNR</sequence>
<feature type="transmembrane region" description="Helical" evidence="1">
    <location>
        <begin position="27"/>
        <end position="44"/>
    </location>
</feature>
<keyword evidence="1" id="KW-0472">Membrane</keyword>
<dbReference type="KEGG" id="bhu:bhn_I1074"/>
<dbReference type="Proteomes" id="UP000179284">
    <property type="component" value="Chromosome I"/>
</dbReference>
<feature type="transmembrane region" description="Helical" evidence="1">
    <location>
        <begin position="96"/>
        <end position="116"/>
    </location>
</feature>
<feature type="transmembrane region" description="Helical" evidence="1">
    <location>
        <begin position="161"/>
        <end position="178"/>
    </location>
</feature>
<organism evidence="3 4">
    <name type="scientific">Butyrivibrio hungatei</name>
    <dbReference type="NCBI Taxonomy" id="185008"/>
    <lineage>
        <taxon>Bacteria</taxon>
        <taxon>Bacillati</taxon>
        <taxon>Bacillota</taxon>
        <taxon>Clostridia</taxon>
        <taxon>Lachnospirales</taxon>
        <taxon>Lachnospiraceae</taxon>
        <taxon>Butyrivibrio</taxon>
    </lineage>
</organism>
<dbReference type="Pfam" id="PF02517">
    <property type="entry name" value="Rce1-like"/>
    <property type="match status" value="1"/>
</dbReference>
<name>A0A1D9P0F3_9FIRM</name>
<evidence type="ECO:0000313" key="3">
    <source>
        <dbReference type="EMBL" id="AOZ96108.1"/>
    </source>
</evidence>
<keyword evidence="1" id="KW-1133">Transmembrane helix</keyword>
<evidence type="ECO:0000313" key="4">
    <source>
        <dbReference type="Proteomes" id="UP000179284"/>
    </source>
</evidence>
<accession>A0A1D9P0F3</accession>
<dbReference type="EMBL" id="CP017831">
    <property type="protein sequence ID" value="AOZ96108.1"/>
    <property type="molecule type" value="Genomic_DNA"/>
</dbReference>
<gene>
    <name evidence="3" type="ORF">bhn_I1074</name>
</gene>
<protein>
    <submittedName>
        <fullName evidence="3">CAAX amino terminal protease family protein</fullName>
    </submittedName>
</protein>
<keyword evidence="3" id="KW-0378">Hydrolase</keyword>
<proteinExistence type="predicted"/>
<keyword evidence="3" id="KW-0645">Protease</keyword>
<reference evidence="4" key="1">
    <citation type="submission" date="2016-10" db="EMBL/GenBank/DDBJ databases">
        <title>The complete genome sequence of the rumen bacterium Butyrivibrio hungatei MB2003.</title>
        <authorList>
            <person name="Palevich N."/>
            <person name="Kelly W.J."/>
            <person name="Leahy S.C."/>
            <person name="Altermann E."/>
            <person name="Rakonjac J."/>
            <person name="Attwood G.T."/>
        </authorList>
    </citation>
    <scope>NUCLEOTIDE SEQUENCE [LARGE SCALE GENOMIC DNA]</scope>
    <source>
        <strain evidence="4">MB2003</strain>
    </source>
</reference>
<feature type="transmembrane region" description="Helical" evidence="1">
    <location>
        <begin position="137"/>
        <end position="155"/>
    </location>
</feature>
<evidence type="ECO:0000259" key="2">
    <source>
        <dbReference type="Pfam" id="PF02517"/>
    </source>
</evidence>